<protein>
    <submittedName>
        <fullName evidence="1">Uncharacterized protein</fullName>
    </submittedName>
</protein>
<accession>A0A6G0ZEQ0</accession>
<evidence type="ECO:0000313" key="2">
    <source>
        <dbReference type="Proteomes" id="UP000478052"/>
    </source>
</evidence>
<dbReference type="Proteomes" id="UP000478052">
    <property type="component" value="Unassembled WGS sequence"/>
</dbReference>
<gene>
    <name evidence="1" type="ORF">FWK35_00003283</name>
</gene>
<organism evidence="1 2">
    <name type="scientific">Aphis craccivora</name>
    <name type="common">Cowpea aphid</name>
    <dbReference type="NCBI Taxonomy" id="307492"/>
    <lineage>
        <taxon>Eukaryota</taxon>
        <taxon>Metazoa</taxon>
        <taxon>Ecdysozoa</taxon>
        <taxon>Arthropoda</taxon>
        <taxon>Hexapoda</taxon>
        <taxon>Insecta</taxon>
        <taxon>Pterygota</taxon>
        <taxon>Neoptera</taxon>
        <taxon>Paraneoptera</taxon>
        <taxon>Hemiptera</taxon>
        <taxon>Sternorrhyncha</taxon>
        <taxon>Aphidomorpha</taxon>
        <taxon>Aphidoidea</taxon>
        <taxon>Aphididae</taxon>
        <taxon>Aphidini</taxon>
        <taxon>Aphis</taxon>
        <taxon>Aphis</taxon>
    </lineage>
</organism>
<proteinExistence type="predicted"/>
<dbReference type="EMBL" id="VUJU01000598">
    <property type="protein sequence ID" value="KAF0769438.1"/>
    <property type="molecule type" value="Genomic_DNA"/>
</dbReference>
<dbReference type="AlphaFoldDB" id="A0A6G0ZEQ0"/>
<evidence type="ECO:0000313" key="1">
    <source>
        <dbReference type="EMBL" id="KAF0769438.1"/>
    </source>
</evidence>
<name>A0A6G0ZEQ0_APHCR</name>
<keyword evidence="2" id="KW-1185">Reference proteome</keyword>
<reference evidence="1 2" key="1">
    <citation type="submission" date="2019-08" db="EMBL/GenBank/DDBJ databases">
        <title>Whole genome of Aphis craccivora.</title>
        <authorList>
            <person name="Voronova N.V."/>
            <person name="Shulinski R.S."/>
            <person name="Bandarenka Y.V."/>
            <person name="Zhorov D.G."/>
            <person name="Warner D."/>
        </authorList>
    </citation>
    <scope>NUCLEOTIDE SEQUENCE [LARGE SCALE GENOMIC DNA]</scope>
    <source>
        <strain evidence="1">180601</strain>
        <tissue evidence="1">Whole Body</tissue>
    </source>
</reference>
<comment type="caution">
    <text evidence="1">The sequence shown here is derived from an EMBL/GenBank/DDBJ whole genome shotgun (WGS) entry which is preliminary data.</text>
</comment>
<sequence>MPDVKIKSPSFATSSMPNIAVISDANDDVLEIRSLTSAQMQKISGVPAVPEMARGRICRSAEKMWCSIPNIHLMFDTNNANKSKCIPMMQVFSNAENGLVKSVLDPITDLGTVADELTATTVEKGPRRRSLWKRTKKICLSYVLLCLTYLVPRN</sequence>